<feature type="transmembrane region" description="Helical" evidence="6">
    <location>
        <begin position="332"/>
        <end position="363"/>
    </location>
</feature>
<evidence type="ECO:0000313" key="8">
    <source>
        <dbReference type="Proteomes" id="UP001152604"/>
    </source>
</evidence>
<evidence type="ECO:0000256" key="5">
    <source>
        <dbReference type="ARBA" id="ARBA00023136"/>
    </source>
</evidence>
<feature type="transmembrane region" description="Helical" evidence="6">
    <location>
        <begin position="178"/>
        <end position="197"/>
    </location>
</feature>
<feature type="transmembrane region" description="Helical" evidence="6">
    <location>
        <begin position="36"/>
        <end position="67"/>
    </location>
</feature>
<feature type="transmembrane region" description="Helical" evidence="6">
    <location>
        <begin position="153"/>
        <end position="172"/>
    </location>
</feature>
<keyword evidence="8" id="KW-1185">Reference proteome</keyword>
<evidence type="ECO:0000256" key="3">
    <source>
        <dbReference type="ARBA" id="ARBA00022692"/>
    </source>
</evidence>
<organism evidence="7 8">
    <name type="scientific">Mesorhizobium ventifaucium</name>
    <dbReference type="NCBI Taxonomy" id="666020"/>
    <lineage>
        <taxon>Bacteria</taxon>
        <taxon>Pseudomonadati</taxon>
        <taxon>Pseudomonadota</taxon>
        <taxon>Alphaproteobacteria</taxon>
        <taxon>Hyphomicrobiales</taxon>
        <taxon>Phyllobacteriaceae</taxon>
        <taxon>Mesorhizobium</taxon>
    </lineage>
</organism>
<feature type="transmembrane region" description="Helical" evidence="6">
    <location>
        <begin position="296"/>
        <end position="312"/>
    </location>
</feature>
<comment type="similarity">
    <text evidence="2">Belongs to the autoinducer-2 exporter (AI-2E) (TC 2.A.86) family.</text>
</comment>
<gene>
    <name evidence="7" type="ORF">MES4922_390016</name>
</gene>
<dbReference type="RefSeq" id="WP_254027072.1">
    <property type="nucleotide sequence ID" value="NZ_CAKXZS010000033.1"/>
</dbReference>
<name>A0ABM9SFM3_9HYPH</name>
<dbReference type="PANTHER" id="PTHR21716">
    <property type="entry name" value="TRANSMEMBRANE PROTEIN"/>
    <property type="match status" value="1"/>
</dbReference>
<dbReference type="Proteomes" id="UP001152604">
    <property type="component" value="Unassembled WGS sequence"/>
</dbReference>
<proteinExistence type="inferred from homology"/>
<evidence type="ECO:0000256" key="6">
    <source>
        <dbReference type="SAM" id="Phobius"/>
    </source>
</evidence>
<keyword evidence="5 6" id="KW-0472">Membrane</keyword>
<feature type="transmembrane region" description="Helical" evidence="6">
    <location>
        <begin position="239"/>
        <end position="265"/>
    </location>
</feature>
<sequence length="399" mass="42988">MAKAPNRAPDQDIDAAAEAAAADAAASGVFRRQIRFWLISAVILAIFLYVFSGILLPFVAGMVLAYFLDPVADRLQRLGLSRLMATIVILFAFIVVLVLAFVILIPVLASQMADFASKLPEYLTRLQTLITSFDPRWLEEKFGVDANGLREGLNSLLTSGFGLLTTVFTSIWSSGVALVSVVSLFVVTPVVAFYMLLDWDRMVAIVDSWVPRDYVQTVRAIANDINTSTAGFVRGQGTLCLVLGAMYAIGLTLTGLNFAILIGLFAGLISFIPYVGSLTGLVLAVGVAFVQFWPDWTMVAAVAGVFFVGQFIEGNILQPRLVGKSVGLHPVWLMFSLFAFGALFGFVGLLIAVPASAAVAVLVRFAISRYLESPLYKGHNTEPVPPLPARRRGSGGPRS</sequence>
<evidence type="ECO:0000256" key="1">
    <source>
        <dbReference type="ARBA" id="ARBA00004141"/>
    </source>
</evidence>
<protein>
    <submittedName>
        <fullName evidence="7">Permease often clustered with de novo purine synthesis</fullName>
    </submittedName>
</protein>
<dbReference type="InterPro" id="IPR002549">
    <property type="entry name" value="AI-2E-like"/>
</dbReference>
<evidence type="ECO:0000256" key="4">
    <source>
        <dbReference type="ARBA" id="ARBA00022989"/>
    </source>
</evidence>
<dbReference type="EMBL" id="CAKXZS010000033">
    <property type="protein sequence ID" value="CAH2404971.1"/>
    <property type="molecule type" value="Genomic_DNA"/>
</dbReference>
<dbReference type="PANTHER" id="PTHR21716:SF64">
    <property type="entry name" value="AI-2 TRANSPORT PROTEIN TQSA"/>
    <property type="match status" value="1"/>
</dbReference>
<accession>A0ABM9SFM3</accession>
<feature type="transmembrane region" description="Helical" evidence="6">
    <location>
        <begin position="87"/>
        <end position="109"/>
    </location>
</feature>
<reference evidence="7" key="1">
    <citation type="submission" date="2022-03" db="EMBL/GenBank/DDBJ databases">
        <authorList>
            <person name="Brunel B."/>
        </authorList>
    </citation>
    <scope>NUCLEOTIDE SEQUENCE</scope>
    <source>
        <strain evidence="7">STM4922sample</strain>
    </source>
</reference>
<evidence type="ECO:0000256" key="2">
    <source>
        <dbReference type="ARBA" id="ARBA00009773"/>
    </source>
</evidence>
<keyword evidence="3 6" id="KW-0812">Transmembrane</keyword>
<comment type="subcellular location">
    <subcellularLocation>
        <location evidence="1">Membrane</location>
        <topology evidence="1">Multi-pass membrane protein</topology>
    </subcellularLocation>
</comment>
<feature type="transmembrane region" description="Helical" evidence="6">
    <location>
        <begin position="271"/>
        <end position="289"/>
    </location>
</feature>
<keyword evidence="4 6" id="KW-1133">Transmembrane helix</keyword>
<comment type="caution">
    <text evidence="7">The sequence shown here is derived from an EMBL/GenBank/DDBJ whole genome shotgun (WGS) entry which is preliminary data.</text>
</comment>
<dbReference type="Pfam" id="PF01594">
    <property type="entry name" value="AI-2E_transport"/>
    <property type="match status" value="1"/>
</dbReference>
<evidence type="ECO:0000313" key="7">
    <source>
        <dbReference type="EMBL" id="CAH2404971.1"/>
    </source>
</evidence>